<keyword evidence="3" id="KW-0206">Cytoskeleton</keyword>
<gene>
    <name evidence="5" type="primary">LOC101887436</name>
</gene>
<evidence type="ECO:0000256" key="2">
    <source>
        <dbReference type="ARBA" id="ARBA00022490"/>
    </source>
</evidence>
<dbReference type="Pfam" id="PF13516">
    <property type="entry name" value="LRR_6"/>
    <property type="match status" value="3"/>
</dbReference>
<dbReference type="VEuPathDB" id="VectorBase:MDOMA2_016145"/>
<dbReference type="InterPro" id="IPR032675">
    <property type="entry name" value="LRR_dom_sf"/>
</dbReference>
<protein>
    <submittedName>
        <fullName evidence="5">Uncharacterized protein LOC101887436</fullName>
    </submittedName>
</protein>
<organism evidence="4 5">
    <name type="scientific">Musca domestica</name>
    <name type="common">House fly</name>
    <dbReference type="NCBI Taxonomy" id="7370"/>
    <lineage>
        <taxon>Eukaryota</taxon>
        <taxon>Metazoa</taxon>
        <taxon>Ecdysozoa</taxon>
        <taxon>Arthropoda</taxon>
        <taxon>Hexapoda</taxon>
        <taxon>Insecta</taxon>
        <taxon>Pterygota</taxon>
        <taxon>Neoptera</taxon>
        <taxon>Endopterygota</taxon>
        <taxon>Diptera</taxon>
        <taxon>Brachycera</taxon>
        <taxon>Muscomorpha</taxon>
        <taxon>Muscoidea</taxon>
        <taxon>Muscidae</taxon>
        <taxon>Musca</taxon>
    </lineage>
</organism>
<sequence length="467" mass="53562">MDFTYNEFPISVDLNTLKTYFDLRQCKLPKSLAKSFPLTTDEGGEGVAEVYQPKSLRHLVLDFFLENWCDTPIFKELAEQKDRNYILGNLDVNLPLELLSAHIRDDFFWRKSYQQRWKTLYYRTHSYPCCPPRPATPPTLSKPCPAAQQKGKQVTKSWLNIYMERHLQEFIENLPTSEYEQEGVQTQVLDICASYINQLEINYLQPSMDGNNDHIPLDFILSNLPELRTLRLTYCTKTIGTQFYLGCNTMSRKDANILAKGLAQCHELVNFCFHNTTLEPYQLGLFAHSLDKGCHHLTALSLEHCSLGDEGIRQFLSACNKESFGTLKYLDLTNNKITSEGAYIIARVIKNLHLEKISLRLNPIGSDGAAAIFGILDCLPMRNVDISGCSITDTITLLFVNFLGHNRTLWYIDMSNNELGMHFGEQLLKVIGRNKCLKQLDLRNTGLTLEMCNKVKDILKENFKNWD</sequence>
<accession>A0A9J7IBS2</accession>
<dbReference type="InterPro" id="IPR001611">
    <property type="entry name" value="Leu-rich_rpt"/>
</dbReference>
<dbReference type="KEGG" id="mde:101887436"/>
<comment type="subcellular location">
    <subcellularLocation>
        <location evidence="1">Cytoplasm</location>
        <location evidence="1">Cytoskeleton</location>
    </subcellularLocation>
</comment>
<evidence type="ECO:0000313" key="5">
    <source>
        <dbReference type="RefSeq" id="XP_019890628.1"/>
    </source>
</evidence>
<dbReference type="GeneID" id="101887436"/>
<evidence type="ECO:0000256" key="3">
    <source>
        <dbReference type="ARBA" id="ARBA00023212"/>
    </source>
</evidence>
<evidence type="ECO:0000256" key="1">
    <source>
        <dbReference type="ARBA" id="ARBA00004245"/>
    </source>
</evidence>
<dbReference type="RefSeq" id="XP_019890628.1">
    <property type="nucleotide sequence ID" value="XM_020035069.2"/>
</dbReference>
<evidence type="ECO:0000313" key="4">
    <source>
        <dbReference type="Proteomes" id="UP001652621"/>
    </source>
</evidence>
<dbReference type="InterPro" id="IPR052410">
    <property type="entry name" value="DRC5"/>
</dbReference>
<dbReference type="AlphaFoldDB" id="A0A9J7IBS2"/>
<dbReference type="OrthoDB" id="120976at2759"/>
<dbReference type="PANTHER" id="PTHR24107">
    <property type="entry name" value="YNEIN REGULATORY COMPLEX SUBUNIT 5"/>
    <property type="match status" value="1"/>
</dbReference>
<name>A0A9J7IBS2_MUSDO</name>
<proteinExistence type="predicted"/>
<keyword evidence="2" id="KW-0963">Cytoplasm</keyword>
<dbReference type="Gene3D" id="3.80.10.10">
    <property type="entry name" value="Ribonuclease Inhibitor"/>
    <property type="match status" value="1"/>
</dbReference>
<reference evidence="5" key="1">
    <citation type="submission" date="2025-08" db="UniProtKB">
        <authorList>
            <consortium name="RefSeq"/>
        </authorList>
    </citation>
    <scope>IDENTIFICATION</scope>
    <source>
        <strain evidence="5">Aabys</strain>
        <tissue evidence="5">Whole body</tissue>
    </source>
</reference>
<keyword evidence="4" id="KW-1185">Reference proteome</keyword>
<dbReference type="SUPFAM" id="SSF52047">
    <property type="entry name" value="RNI-like"/>
    <property type="match status" value="1"/>
</dbReference>
<dbReference type="SMART" id="SM00368">
    <property type="entry name" value="LRR_RI"/>
    <property type="match status" value="4"/>
</dbReference>
<dbReference type="Proteomes" id="UP001652621">
    <property type="component" value="Unplaced"/>
</dbReference>
<dbReference type="GO" id="GO:0005856">
    <property type="term" value="C:cytoskeleton"/>
    <property type="evidence" value="ECO:0007669"/>
    <property type="project" value="UniProtKB-SubCell"/>
</dbReference>
<dbReference type="PANTHER" id="PTHR24107:SF20">
    <property type="entry name" value="DYNEIN REGULATORY COMPLEX SUBUNIT 5"/>
    <property type="match status" value="1"/>
</dbReference>